<dbReference type="PANTHER" id="PTHR11820:SF7">
    <property type="entry name" value="ACYLPYRUVASE FAHD1, MITOCHONDRIAL"/>
    <property type="match status" value="1"/>
</dbReference>
<dbReference type="Pfam" id="PF01557">
    <property type="entry name" value="FAA_hydrolase"/>
    <property type="match status" value="1"/>
</dbReference>
<accession>A0A941F2U2</accession>
<keyword evidence="4" id="KW-1185">Reference proteome</keyword>
<gene>
    <name evidence="3" type="ORF">KDU71_07280</name>
</gene>
<sequence>MKILCIGRNYVKHIEELNNQVPSEPVIFAKPDSALLLKNKPFFIPDFASDFHHEVELVVKINRIGKNIAPQFAHRYYDEVALGIDFTARDLQAELKSKGLPWEKAKAFDGSAVLSSFISKERFDDIQNINFHLEKNNEKVQQGNTGHMIFPIDQIISHVSQFFTLKIGDLIYTGTPAGVGPVAINDRLKGYIEDELMFDFLVK</sequence>
<reference evidence="3" key="1">
    <citation type="journal article" date="2018" name="Int. J. Syst. Evol. Microbiol.">
        <title>Carboxylicivirga sediminis sp. nov., isolated from coastal sediment.</title>
        <authorList>
            <person name="Wang F.Q."/>
            <person name="Ren L.H."/>
            <person name="Zou R.J."/>
            <person name="Sun Y.Z."/>
            <person name="Liu X.J."/>
            <person name="Jiang F."/>
            <person name="Liu L.J."/>
        </authorList>
    </citation>
    <scope>NUCLEOTIDE SEQUENCE</scope>
    <source>
        <strain evidence="3">JR1</strain>
    </source>
</reference>
<evidence type="ECO:0000259" key="2">
    <source>
        <dbReference type="Pfam" id="PF01557"/>
    </source>
</evidence>
<keyword evidence="3" id="KW-0378">Hydrolase</keyword>
<protein>
    <submittedName>
        <fullName evidence="3">Fumarylacetoacetate hydrolase family protein</fullName>
    </submittedName>
</protein>
<organism evidence="3 4">
    <name type="scientific">Carboxylicivirga sediminis</name>
    <dbReference type="NCBI Taxonomy" id="2006564"/>
    <lineage>
        <taxon>Bacteria</taxon>
        <taxon>Pseudomonadati</taxon>
        <taxon>Bacteroidota</taxon>
        <taxon>Bacteroidia</taxon>
        <taxon>Marinilabiliales</taxon>
        <taxon>Marinilabiliaceae</taxon>
        <taxon>Carboxylicivirga</taxon>
    </lineage>
</organism>
<keyword evidence="1" id="KW-0479">Metal-binding</keyword>
<dbReference type="SUPFAM" id="SSF56529">
    <property type="entry name" value="FAH"/>
    <property type="match status" value="1"/>
</dbReference>
<evidence type="ECO:0000313" key="3">
    <source>
        <dbReference type="EMBL" id="MBR8535357.1"/>
    </source>
</evidence>
<dbReference type="RefSeq" id="WP_212189261.1">
    <property type="nucleotide sequence ID" value="NZ_JAGTAR010000008.1"/>
</dbReference>
<proteinExistence type="predicted"/>
<dbReference type="AlphaFoldDB" id="A0A941F2U2"/>
<dbReference type="Gene3D" id="3.90.850.10">
    <property type="entry name" value="Fumarylacetoacetase-like, C-terminal domain"/>
    <property type="match status" value="1"/>
</dbReference>
<dbReference type="Proteomes" id="UP000679220">
    <property type="component" value="Unassembled WGS sequence"/>
</dbReference>
<dbReference type="InterPro" id="IPR011234">
    <property type="entry name" value="Fumarylacetoacetase-like_C"/>
</dbReference>
<comment type="caution">
    <text evidence="3">The sequence shown here is derived from an EMBL/GenBank/DDBJ whole genome shotgun (WGS) entry which is preliminary data.</text>
</comment>
<name>A0A941F2U2_9BACT</name>
<dbReference type="GO" id="GO:0018773">
    <property type="term" value="F:acetylpyruvate hydrolase activity"/>
    <property type="evidence" value="ECO:0007669"/>
    <property type="project" value="TreeGrafter"/>
</dbReference>
<reference evidence="3" key="2">
    <citation type="submission" date="2021-04" db="EMBL/GenBank/DDBJ databases">
        <authorList>
            <person name="Zhang T."/>
            <person name="Zhang Y."/>
            <person name="Lu D."/>
            <person name="Zuo D."/>
            <person name="Du Z."/>
        </authorList>
    </citation>
    <scope>NUCLEOTIDE SEQUENCE</scope>
    <source>
        <strain evidence="3">JR1</strain>
    </source>
</reference>
<dbReference type="InterPro" id="IPR036663">
    <property type="entry name" value="Fumarylacetoacetase_C_sf"/>
</dbReference>
<dbReference type="PANTHER" id="PTHR11820">
    <property type="entry name" value="ACYLPYRUVASE"/>
    <property type="match status" value="1"/>
</dbReference>
<feature type="domain" description="Fumarylacetoacetase-like C-terminal" evidence="2">
    <location>
        <begin position="2"/>
        <end position="180"/>
    </location>
</feature>
<evidence type="ECO:0000313" key="4">
    <source>
        <dbReference type="Proteomes" id="UP000679220"/>
    </source>
</evidence>
<dbReference type="EMBL" id="JAGTAR010000008">
    <property type="protein sequence ID" value="MBR8535357.1"/>
    <property type="molecule type" value="Genomic_DNA"/>
</dbReference>
<evidence type="ECO:0000256" key="1">
    <source>
        <dbReference type="ARBA" id="ARBA00022723"/>
    </source>
</evidence>
<dbReference type="GO" id="GO:0046872">
    <property type="term" value="F:metal ion binding"/>
    <property type="evidence" value="ECO:0007669"/>
    <property type="project" value="UniProtKB-KW"/>
</dbReference>